<dbReference type="EMBL" id="SDPO01000002">
    <property type="protein sequence ID" value="RXZ48946.1"/>
    <property type="molecule type" value="Genomic_DNA"/>
</dbReference>
<evidence type="ECO:0000256" key="2">
    <source>
        <dbReference type="SAM" id="SignalP"/>
    </source>
</evidence>
<evidence type="ECO:0000313" key="3">
    <source>
        <dbReference type="EMBL" id="RXZ48946.1"/>
    </source>
</evidence>
<dbReference type="AlphaFoldDB" id="A0A4Q2JPX5"/>
<gene>
    <name evidence="3" type="ORF">ESP57_08245</name>
</gene>
<dbReference type="OrthoDB" id="4990776at2"/>
<name>A0A4Q2JPX5_9MICO</name>
<keyword evidence="1" id="KW-0812">Transmembrane</keyword>
<organism evidence="3 4">
    <name type="scientific">Agromyces fucosus</name>
    <dbReference type="NCBI Taxonomy" id="41985"/>
    <lineage>
        <taxon>Bacteria</taxon>
        <taxon>Bacillati</taxon>
        <taxon>Actinomycetota</taxon>
        <taxon>Actinomycetes</taxon>
        <taxon>Micrococcales</taxon>
        <taxon>Microbacteriaceae</taxon>
        <taxon>Agromyces</taxon>
    </lineage>
</organism>
<evidence type="ECO:0000313" key="4">
    <source>
        <dbReference type="Proteomes" id="UP000292935"/>
    </source>
</evidence>
<comment type="caution">
    <text evidence="3">The sequence shown here is derived from an EMBL/GenBank/DDBJ whole genome shotgun (WGS) entry which is preliminary data.</text>
</comment>
<accession>A0A4Q2JPX5</accession>
<dbReference type="InterPro" id="IPR006311">
    <property type="entry name" value="TAT_signal"/>
</dbReference>
<sequence>MALQRRTTRLAALTTAIAVGGGLALAGAAPAQAEEIDPTEIAYVGADDIRPDESTYVGWHNGAATGSFVDGNGQLDLTGKVQILNGFDAAADNGDLRELIDAGISWGSTNAYFQIPLFFDDAAGDQQFTTLRPADTTANVVALDAQWTTSRAVSDAAPANTTATLEELLAAIEGASPAADDVDLLGYGFFVDEGQTGSVSWVKWGTLDTEFVPAPVEEPIGEPVFEDSEQLAAFLAEREITPVDGGTLTQGAAGQLQVQGDWYWDGLTYFDAYAYSAPVAVGVFQADSTGLITVTLSPETLAALAPGQHTLVLASQGQNEGGLYFVTFTVVAAATPGGSSTVTGAALAETGFDAALPLFGGALLLAAGAVLVLRRRAGASA</sequence>
<feature type="chain" id="PRO_5020891071" description="LPXTG cell wall anchor domain-containing protein" evidence="2">
    <location>
        <begin position="34"/>
        <end position="381"/>
    </location>
</feature>
<proteinExistence type="predicted"/>
<evidence type="ECO:0000256" key="1">
    <source>
        <dbReference type="SAM" id="Phobius"/>
    </source>
</evidence>
<keyword evidence="4" id="KW-1185">Reference proteome</keyword>
<keyword evidence="1" id="KW-1133">Transmembrane helix</keyword>
<keyword evidence="2" id="KW-0732">Signal</keyword>
<feature type="signal peptide" evidence="2">
    <location>
        <begin position="1"/>
        <end position="33"/>
    </location>
</feature>
<evidence type="ECO:0008006" key="5">
    <source>
        <dbReference type="Google" id="ProtNLM"/>
    </source>
</evidence>
<dbReference type="Proteomes" id="UP000292935">
    <property type="component" value="Unassembled WGS sequence"/>
</dbReference>
<keyword evidence="1" id="KW-0472">Membrane</keyword>
<feature type="transmembrane region" description="Helical" evidence="1">
    <location>
        <begin position="354"/>
        <end position="373"/>
    </location>
</feature>
<dbReference type="RefSeq" id="WP_115958805.1">
    <property type="nucleotide sequence ID" value="NZ_SDPO01000002.1"/>
</dbReference>
<protein>
    <recommendedName>
        <fullName evidence="5">LPXTG cell wall anchor domain-containing protein</fullName>
    </recommendedName>
</protein>
<reference evidence="3 4" key="1">
    <citation type="submission" date="2019-01" db="EMBL/GenBank/DDBJ databases">
        <authorList>
            <person name="Li J."/>
        </authorList>
    </citation>
    <scope>NUCLEOTIDE SEQUENCE [LARGE SCALE GENOMIC DNA]</scope>
    <source>
        <strain evidence="3 4">CCUG 35506</strain>
    </source>
</reference>
<dbReference type="PROSITE" id="PS51318">
    <property type="entry name" value="TAT"/>
    <property type="match status" value="1"/>
</dbReference>